<dbReference type="InterPro" id="IPR005914">
    <property type="entry name" value="Acac_CoA_synth"/>
</dbReference>
<feature type="domain" description="AMP-binding enzyme C-terminal" evidence="2">
    <location>
        <begin position="463"/>
        <end position="533"/>
    </location>
</feature>
<dbReference type="InterPro" id="IPR045851">
    <property type="entry name" value="AMP-bd_C_sf"/>
</dbReference>
<dbReference type="PANTHER" id="PTHR42921:SF4">
    <property type="entry name" value="ACETOACETYL-COA SYNTHASE (AFU_ORTHOLOGUE AFUA_8G04770)"/>
    <property type="match status" value="1"/>
</dbReference>
<keyword evidence="4" id="KW-1185">Reference proteome</keyword>
<dbReference type="SUPFAM" id="SSF56801">
    <property type="entry name" value="Acetyl-CoA synthetase-like"/>
    <property type="match status" value="1"/>
</dbReference>
<dbReference type="OrthoDB" id="10253869at2759"/>
<dbReference type="EMBL" id="ML978073">
    <property type="protein sequence ID" value="KAF2011975.1"/>
    <property type="molecule type" value="Genomic_DNA"/>
</dbReference>
<dbReference type="PROSITE" id="PS00455">
    <property type="entry name" value="AMP_BINDING"/>
    <property type="match status" value="1"/>
</dbReference>
<dbReference type="PANTHER" id="PTHR42921">
    <property type="entry name" value="ACETOACETYL-COA SYNTHETASE"/>
    <property type="match status" value="1"/>
</dbReference>
<dbReference type="Pfam" id="PF13193">
    <property type="entry name" value="AMP-binding_C"/>
    <property type="match status" value="1"/>
</dbReference>
<evidence type="ECO:0000313" key="4">
    <source>
        <dbReference type="Proteomes" id="UP000799778"/>
    </source>
</evidence>
<dbReference type="Gene3D" id="3.40.50.12780">
    <property type="entry name" value="N-terminal domain of ligase-like"/>
    <property type="match status" value="1"/>
</dbReference>
<dbReference type="GeneID" id="54287978"/>
<dbReference type="GO" id="GO:0006629">
    <property type="term" value="P:lipid metabolic process"/>
    <property type="evidence" value="ECO:0007669"/>
    <property type="project" value="InterPro"/>
</dbReference>
<dbReference type="AlphaFoldDB" id="A0A6A5XFE9"/>
<dbReference type="Proteomes" id="UP000799778">
    <property type="component" value="Unassembled WGS sequence"/>
</dbReference>
<dbReference type="RefSeq" id="XP_033380314.1">
    <property type="nucleotide sequence ID" value="XM_033530581.1"/>
</dbReference>
<evidence type="ECO:0000259" key="1">
    <source>
        <dbReference type="Pfam" id="PF00501"/>
    </source>
</evidence>
<sequence>MWPRPEWFPEARLNYTENVLATGLASSPNAIAISACREGGTDWRHLSWKDLRQSVEECASGLRNLGVRKGDRVAVVMTNCIEAVVILLAAGSLGAIFSSTAPDMGRQGIVERFLQIKPKLIFMESKVLYAAKHIDLRSVYSQAIAELREKVPELSKTVVINGPTWDITDVISWAAFLNCRVVPLTFEQVSFNHPIYILYSSGTTGAPKCIVHAGGAALLQHKKEQMLHSNMTIGSVYYGYTTTGWMMWNYLVSALALGTRIVLYDGSPLHPSPTSQLDIVDEQGVTHWGTSPKYLAALKQRLTTIIPKLDTLLYCTVSGSPLSSEICDWFYKTFPSRIGLFSGSGGTDIVGGIVGANVITAVHNGELAAASLGMKVEIWDHEGHNIEDSGEKGDLVITKPFFTMPVSFWGKSGEEKYREAYFDQYPERRVWCYEILGRSDGVLNPGGVRFGTAEIYGILDHFAEVEDCIAVGQRRKTDPDEQVLLFLKLKDSLKLDKSLKQRICNAIRRDLSARHVPQHIRQVADIPYTRNGKKIENMVKAIVSGQALKVGQSAANPECLDEYKQFTNLPFGAAAGSKL</sequence>
<dbReference type="Gene3D" id="3.30.300.30">
    <property type="match status" value="1"/>
</dbReference>
<dbReference type="InterPro" id="IPR020845">
    <property type="entry name" value="AMP-binding_CS"/>
</dbReference>
<dbReference type="NCBIfam" id="TIGR01217">
    <property type="entry name" value="ac_ac_CoA_syn"/>
    <property type="match status" value="1"/>
</dbReference>
<feature type="domain" description="AMP-dependent synthetase/ligase" evidence="1">
    <location>
        <begin position="25"/>
        <end position="401"/>
    </location>
</feature>
<dbReference type="InterPro" id="IPR042099">
    <property type="entry name" value="ANL_N_sf"/>
</dbReference>
<proteinExistence type="predicted"/>
<reference evidence="3" key="1">
    <citation type="journal article" date="2020" name="Stud. Mycol.">
        <title>101 Dothideomycetes genomes: a test case for predicting lifestyles and emergence of pathogens.</title>
        <authorList>
            <person name="Haridas S."/>
            <person name="Albert R."/>
            <person name="Binder M."/>
            <person name="Bloem J."/>
            <person name="Labutti K."/>
            <person name="Salamov A."/>
            <person name="Andreopoulos B."/>
            <person name="Baker S."/>
            <person name="Barry K."/>
            <person name="Bills G."/>
            <person name="Bluhm B."/>
            <person name="Cannon C."/>
            <person name="Castanera R."/>
            <person name="Culley D."/>
            <person name="Daum C."/>
            <person name="Ezra D."/>
            <person name="Gonzalez J."/>
            <person name="Henrissat B."/>
            <person name="Kuo A."/>
            <person name="Liang C."/>
            <person name="Lipzen A."/>
            <person name="Lutzoni F."/>
            <person name="Magnuson J."/>
            <person name="Mondo S."/>
            <person name="Nolan M."/>
            <person name="Ohm R."/>
            <person name="Pangilinan J."/>
            <person name="Park H.-J."/>
            <person name="Ramirez L."/>
            <person name="Alfaro M."/>
            <person name="Sun H."/>
            <person name="Tritt A."/>
            <person name="Yoshinaga Y."/>
            <person name="Zwiers L.-H."/>
            <person name="Turgeon B."/>
            <person name="Goodwin S."/>
            <person name="Spatafora J."/>
            <person name="Crous P."/>
            <person name="Grigoriev I."/>
        </authorList>
    </citation>
    <scope>NUCLEOTIDE SEQUENCE</scope>
    <source>
        <strain evidence="3">CBS 175.79</strain>
    </source>
</reference>
<organism evidence="3 4">
    <name type="scientific">Aaosphaeria arxii CBS 175.79</name>
    <dbReference type="NCBI Taxonomy" id="1450172"/>
    <lineage>
        <taxon>Eukaryota</taxon>
        <taxon>Fungi</taxon>
        <taxon>Dikarya</taxon>
        <taxon>Ascomycota</taxon>
        <taxon>Pezizomycotina</taxon>
        <taxon>Dothideomycetes</taxon>
        <taxon>Pleosporomycetidae</taxon>
        <taxon>Pleosporales</taxon>
        <taxon>Pleosporales incertae sedis</taxon>
        <taxon>Aaosphaeria</taxon>
    </lineage>
</organism>
<protein>
    <submittedName>
        <fullName evidence="3">Acetyl-CoA synthetase-like protein</fullName>
    </submittedName>
</protein>
<dbReference type="InterPro" id="IPR025110">
    <property type="entry name" value="AMP-bd_C"/>
</dbReference>
<evidence type="ECO:0000313" key="3">
    <source>
        <dbReference type="EMBL" id="KAF2011975.1"/>
    </source>
</evidence>
<gene>
    <name evidence="3" type="ORF">BU24DRAFT_443339</name>
</gene>
<name>A0A6A5XFE9_9PLEO</name>
<accession>A0A6A5XFE9</accession>
<dbReference type="InterPro" id="IPR000873">
    <property type="entry name" value="AMP-dep_synth/lig_dom"/>
</dbReference>
<evidence type="ECO:0000259" key="2">
    <source>
        <dbReference type="Pfam" id="PF13193"/>
    </source>
</evidence>
<dbReference type="GO" id="GO:0030729">
    <property type="term" value="F:acetoacetate-CoA ligase activity"/>
    <property type="evidence" value="ECO:0007669"/>
    <property type="project" value="InterPro"/>
</dbReference>
<dbReference type="Pfam" id="PF00501">
    <property type="entry name" value="AMP-binding"/>
    <property type="match status" value="1"/>
</dbReference>